<dbReference type="Proteomes" id="UP000215289">
    <property type="component" value="Unassembled WGS sequence"/>
</dbReference>
<evidence type="ECO:0000256" key="1">
    <source>
        <dbReference type="SAM" id="MobiDB-lite"/>
    </source>
</evidence>
<evidence type="ECO:0000313" key="3">
    <source>
        <dbReference type="Proteomes" id="UP000215289"/>
    </source>
</evidence>
<dbReference type="OrthoDB" id="3946750at2759"/>
<organism evidence="2 3">
    <name type="scientific">Aspergillus turcosus</name>
    <dbReference type="NCBI Taxonomy" id="1245748"/>
    <lineage>
        <taxon>Eukaryota</taxon>
        <taxon>Fungi</taxon>
        <taxon>Dikarya</taxon>
        <taxon>Ascomycota</taxon>
        <taxon>Pezizomycotina</taxon>
        <taxon>Eurotiomycetes</taxon>
        <taxon>Eurotiomycetidae</taxon>
        <taxon>Eurotiales</taxon>
        <taxon>Aspergillaceae</taxon>
        <taxon>Aspergillus</taxon>
        <taxon>Aspergillus subgen. Fumigati</taxon>
    </lineage>
</organism>
<protein>
    <submittedName>
        <fullName evidence="2">Uncharacterized protein</fullName>
    </submittedName>
</protein>
<evidence type="ECO:0000313" key="2">
    <source>
        <dbReference type="EMBL" id="RLL95332.1"/>
    </source>
</evidence>
<feature type="compositionally biased region" description="Basic and acidic residues" evidence="1">
    <location>
        <begin position="369"/>
        <end position="379"/>
    </location>
</feature>
<dbReference type="EMBL" id="NIDN02000157">
    <property type="protein sequence ID" value="RLL95332.1"/>
    <property type="molecule type" value="Genomic_DNA"/>
</dbReference>
<proteinExistence type="predicted"/>
<feature type="region of interest" description="Disordered" evidence="1">
    <location>
        <begin position="62"/>
        <end position="286"/>
    </location>
</feature>
<feature type="compositionally biased region" description="Basic and acidic residues" evidence="1">
    <location>
        <begin position="62"/>
        <end position="90"/>
    </location>
</feature>
<feature type="compositionally biased region" description="Basic and acidic residues" evidence="1">
    <location>
        <begin position="124"/>
        <end position="139"/>
    </location>
</feature>
<feature type="compositionally biased region" description="Basic and acidic residues" evidence="1">
    <location>
        <begin position="205"/>
        <end position="230"/>
    </location>
</feature>
<feature type="compositionally biased region" description="Polar residues" evidence="1">
    <location>
        <begin position="140"/>
        <end position="160"/>
    </location>
</feature>
<keyword evidence="3" id="KW-1185">Reference proteome</keyword>
<comment type="caution">
    <text evidence="2">The sequence shown here is derived from an EMBL/GenBank/DDBJ whole genome shotgun (WGS) entry which is preliminary data.</text>
</comment>
<feature type="region of interest" description="Disordered" evidence="1">
    <location>
        <begin position="369"/>
        <end position="404"/>
    </location>
</feature>
<accession>A0A229YNR4</accession>
<name>A0A229YNR4_9EURO</name>
<feature type="compositionally biased region" description="Low complexity" evidence="1">
    <location>
        <begin position="387"/>
        <end position="401"/>
    </location>
</feature>
<feature type="compositionally biased region" description="Polar residues" evidence="1">
    <location>
        <begin position="184"/>
        <end position="202"/>
    </location>
</feature>
<reference evidence="2 3" key="1">
    <citation type="submission" date="2018-08" db="EMBL/GenBank/DDBJ databases">
        <title>Draft genome sequences of two Aspergillus turcosus clinical strains isolated from bronchoalveolar lavage fluid: one azole-susceptible and the other azole-resistant.</title>
        <authorList>
            <person name="Parent-Michaud M."/>
            <person name="Dufresne P.J."/>
            <person name="Fournier E."/>
            <person name="Martineau C."/>
            <person name="Moreira S."/>
            <person name="Perkins V."/>
            <person name="De Repentigny L."/>
            <person name="Dufresne S.F."/>
        </authorList>
    </citation>
    <scope>NUCLEOTIDE SEQUENCE [LARGE SCALE GENOMIC DNA]</scope>
    <source>
        <strain evidence="2">HMR AF 1038</strain>
    </source>
</reference>
<feature type="compositionally biased region" description="Polar residues" evidence="1">
    <location>
        <begin position="268"/>
        <end position="286"/>
    </location>
</feature>
<dbReference type="AlphaFoldDB" id="A0A229YNR4"/>
<dbReference type="STRING" id="1245748.A0A229YNR4"/>
<sequence length="632" mass="69521">MKNYWETRRVHLEQRVEQIKKEIEADPYAALFGRRPEPFESSHKHENIFSSLFQSFFGHGSKAEAEPKATDTTARVKTDAVHPSDTRPSDKQPTSPGIEVYEELAKDDTGGYEFDPITGRMVRKKGDACEGSRNSKDTDSPNISIPSNTIQSDDTQSTGFLSPVDRSEQSDAKGVTKAGAPENPVQSGTVDDSSPQSTTQGESAHGSDDLPAKPENSDENILKEPTKPQDESTAFAKEVPASDIETTNEPLSTDHAHLEAHGVPPSAVSHQNETSSSVPMQTQNPLATPHMTFDEVKQQEEWVTQAEKAEDLDILRASDIRTRYELKNKDQDSEEQLREKRRKLDFAYEMAEDPVKDLDAQRIREKYEIYESSESKETVSEPPESPEPGSRSQSSTTASTSLPRAQEVFHNVSVDPNHTAEEPYNQVQISPNGSWATTTTTYRVLVYDPSTSRVMEAETSSSLQSTDKLLSPAEVLSRLSHPAKFVPYLAKMHNDGYEIVSGGEDIVVFKQASEDGSAIGSKIPSRDGSAAQLASAQADLYENIRAATAPSDVSSNPAIVSNVEASKDTDHAKAWSRVRNALRRMFIGGVATAGTCYAIGVVVEYFRTGGQDGLGIDGFTEFESERRHRDRE</sequence>
<gene>
    <name evidence="2" type="ORF">CFD26_102627</name>
</gene>